<comment type="caution">
    <text evidence="1">The sequence shown here is derived from an EMBL/GenBank/DDBJ whole genome shotgun (WGS) entry which is preliminary data.</text>
</comment>
<gene>
    <name evidence="1" type="ORF">ABC974_28355</name>
</gene>
<keyword evidence="2" id="KW-1185">Reference proteome</keyword>
<evidence type="ECO:0000313" key="2">
    <source>
        <dbReference type="Proteomes" id="UP001419910"/>
    </source>
</evidence>
<organism evidence="1 2">
    <name type="scientific">Sphingomonas oligophenolica</name>
    <dbReference type="NCBI Taxonomy" id="301154"/>
    <lineage>
        <taxon>Bacteria</taxon>
        <taxon>Pseudomonadati</taxon>
        <taxon>Pseudomonadota</taxon>
        <taxon>Alphaproteobacteria</taxon>
        <taxon>Sphingomonadales</taxon>
        <taxon>Sphingomonadaceae</taxon>
        <taxon>Sphingomonas</taxon>
    </lineage>
</organism>
<dbReference type="Proteomes" id="UP001419910">
    <property type="component" value="Unassembled WGS sequence"/>
</dbReference>
<proteinExistence type="predicted"/>
<dbReference type="EMBL" id="JBDIME010000054">
    <property type="protein sequence ID" value="MEN2793562.1"/>
    <property type="molecule type" value="Genomic_DNA"/>
</dbReference>
<dbReference type="RefSeq" id="WP_343892781.1">
    <property type="nucleotide sequence ID" value="NZ_BAAAEH010000064.1"/>
</dbReference>
<evidence type="ECO:0000313" key="1">
    <source>
        <dbReference type="EMBL" id="MEN2793562.1"/>
    </source>
</evidence>
<reference evidence="1 2" key="1">
    <citation type="submission" date="2024-05" db="EMBL/GenBank/DDBJ databases">
        <authorList>
            <person name="Liu Q."/>
            <person name="Xin Y.-H."/>
        </authorList>
    </citation>
    <scope>NUCLEOTIDE SEQUENCE [LARGE SCALE GENOMIC DNA]</scope>
    <source>
        <strain evidence="1 2">CGMCC 1.10181</strain>
    </source>
</reference>
<sequence>MAVISFDHNAFGDAMHTESLITLDSYNSTSHGWNLNSGKTMGYTVEGYAYETWFHDATVCRDSWAILVSCKTDHKRSAKDNHMVLIAVFNRDYHLVAAQASVQTIQYDDSGVTDVIWAKLKDGQVPDANTDVQVANDVSNALVTMITDMLDGTEDNGFFDFRLVAYHNLMCMVKAVRYL</sequence>
<name>A0ABU9YCY2_9SPHN</name>
<accession>A0ABU9YCY2</accession>
<protein>
    <submittedName>
        <fullName evidence="1">Uncharacterized protein</fullName>
    </submittedName>
</protein>